<dbReference type="EMBL" id="BK057801">
    <property type="protein sequence ID" value="DAE92521.1"/>
    <property type="molecule type" value="Genomic_DNA"/>
</dbReference>
<protein>
    <recommendedName>
        <fullName evidence="2">LysM domain-containing protein</fullName>
    </recommendedName>
</protein>
<proteinExistence type="predicted"/>
<reference evidence="1" key="1">
    <citation type="journal article" date="2021" name="Proc. Natl. Acad. Sci. U.S.A.">
        <title>A Catalog of Tens of Thousands of Viruses from Human Metagenomes Reveals Hidden Associations with Chronic Diseases.</title>
        <authorList>
            <person name="Tisza M.J."/>
            <person name="Buck C.B."/>
        </authorList>
    </citation>
    <scope>NUCLEOTIDE SEQUENCE</scope>
    <source>
        <strain evidence="1">CtQV19</strain>
    </source>
</reference>
<evidence type="ECO:0008006" key="2">
    <source>
        <dbReference type="Google" id="ProtNLM"/>
    </source>
</evidence>
<name>A0A8S5RTC0_9CAUD</name>
<evidence type="ECO:0000313" key="1">
    <source>
        <dbReference type="EMBL" id="DAE92521.1"/>
    </source>
</evidence>
<organism evidence="1">
    <name type="scientific">Myoviridae sp. ctQV19</name>
    <dbReference type="NCBI Taxonomy" id="2827607"/>
    <lineage>
        <taxon>Viruses</taxon>
        <taxon>Duplodnaviria</taxon>
        <taxon>Heunggongvirae</taxon>
        <taxon>Uroviricota</taxon>
        <taxon>Caudoviricetes</taxon>
    </lineage>
</organism>
<sequence>MTTIILHNQSLLDLAVQHTGAVENTFAMAVANGLSLTDDLPAGAEIKLPDSVNKDNDVLNYYTSKRLQPATAVIMLPEEERLEGIGYWVIQTDFKVS</sequence>
<accession>A0A8S5RTC0</accession>